<dbReference type="PROSITE" id="PS51829">
    <property type="entry name" value="P_HOMO_B"/>
    <property type="match status" value="1"/>
</dbReference>
<dbReference type="InterPro" id="IPR034182">
    <property type="entry name" value="Kexin/furin"/>
</dbReference>
<keyword evidence="5 15" id="KW-0732">Signal</keyword>
<dbReference type="PANTHER" id="PTHR42884">
    <property type="entry name" value="PROPROTEIN CONVERTASE SUBTILISIN/KEXIN-RELATED"/>
    <property type="match status" value="1"/>
</dbReference>
<dbReference type="Pfam" id="PF16470">
    <property type="entry name" value="S8_pro-domain"/>
    <property type="match status" value="1"/>
</dbReference>
<dbReference type="AlphaFoldDB" id="A0A401SLA1"/>
<dbReference type="Gene3D" id="3.40.50.200">
    <property type="entry name" value="Peptidase S8/S53 domain"/>
    <property type="match status" value="1"/>
</dbReference>
<dbReference type="Pfam" id="PF00082">
    <property type="entry name" value="Peptidase_S8"/>
    <property type="match status" value="1"/>
</dbReference>
<dbReference type="GO" id="GO:0005802">
    <property type="term" value="C:trans-Golgi network"/>
    <property type="evidence" value="ECO:0007669"/>
    <property type="project" value="TreeGrafter"/>
</dbReference>
<evidence type="ECO:0000256" key="6">
    <source>
        <dbReference type="ARBA" id="ARBA00022801"/>
    </source>
</evidence>
<gene>
    <name evidence="17" type="ORF">chiPu_0009623</name>
</gene>
<dbReference type="InterPro" id="IPR009030">
    <property type="entry name" value="Growth_fac_rcpt_cys_sf"/>
</dbReference>
<accession>A0A401SLA1</accession>
<evidence type="ECO:0000313" key="17">
    <source>
        <dbReference type="EMBL" id="GCC31166.1"/>
    </source>
</evidence>
<dbReference type="InterPro" id="IPR022398">
    <property type="entry name" value="Peptidase_S8_His-AS"/>
</dbReference>
<keyword evidence="6 12" id="KW-0378">Hydrolase</keyword>
<feature type="domain" description="P/Homo B" evidence="16">
    <location>
        <begin position="441"/>
        <end position="573"/>
    </location>
</feature>
<dbReference type="CDD" id="cd00064">
    <property type="entry name" value="FU"/>
    <property type="match status" value="1"/>
</dbReference>
<dbReference type="STRING" id="137246.A0A401SLA1"/>
<dbReference type="InterPro" id="IPR023827">
    <property type="entry name" value="Peptidase_S8_Asp-AS"/>
</dbReference>
<dbReference type="EMBL" id="BEZZ01000346">
    <property type="protein sequence ID" value="GCC31166.1"/>
    <property type="molecule type" value="Genomic_DNA"/>
</dbReference>
<comment type="caution">
    <text evidence="17">The sequence shown here is derived from an EMBL/GenBank/DDBJ whole genome shotgun (WGS) entry which is preliminary data.</text>
</comment>
<keyword evidence="4" id="KW-0165">Cleavage on pair of basic residues</keyword>
<dbReference type="InterPro" id="IPR002884">
    <property type="entry name" value="P_dom"/>
</dbReference>
<evidence type="ECO:0000256" key="10">
    <source>
        <dbReference type="ARBA" id="ARBA00023180"/>
    </source>
</evidence>
<dbReference type="InterPro" id="IPR023828">
    <property type="entry name" value="Peptidase_S8_Ser-AS"/>
</dbReference>
<protein>
    <recommendedName>
        <fullName evidence="16">P/Homo B domain-containing protein</fullName>
    </recommendedName>
</protein>
<sequence>MSYIRQLLVAVLFTSIVSEFNSSKQQYTNTWAVYISGGAGEARRIARKHGFINLGRVFDDGCYYYFKHKRVSKRSVNPHQMRHRRLEKEPKVKWLEQQVVKSRQKRAFSVPSDPLYHKQWYLNNAIPNDLNVLSAWKRGYTGEGIVVSILDDGIEKNHPDLAKNYDPKASFDINDDDPDPQPRYNFNDENRHGTRCAGEVAAVANNLCGVGVAYNAKIGGVRMLDGEITDVVEARSLSLNPQHIHIYSASWGPEDNGQTVEGPAVLASQAFLRGITKGRGGLGSIFVWASGNGGFQYDDCNCDGYTNSIYTLSVGSTTQLGNVPWYSEACSSTLTTTYSSGTRLEKQIVTTDLRLRCTEKHTGTSASAPLAAGIIALALEANPTLTWRDMQHLVVRASKPLHLKAGDWTKNGVGRKVSHHYGYGLLDAGLLVDLATKWLTVNPQRECSIDISKSPQVISDKLVIKKYVDPCSQTKKYIRSLEHVVVRLSLSYTRRGDLRIALTSPSGTYSKLVDVRPYDTSSHGYRDWTFMSVHCWDEDPKGIWMLEIENKGSSTNTGVLSYFKLLLYGTDENMMTRRTKDTVISHCINWNEDGVCEECQGNFVIFGRLCLVTCPPHYYNVSRILNKTMSGVRRNFTVDTCAPCHPSCYSCDGYSVNNCLTCPPFSNYDEKQQSCSLPVYPRHFGRSERNDQMDGLHKIVVVAILIGAPVALICGVTSLSWLILRLSRRQTVMVTTSVAGASETTQLHVQHDTSDEGTGSSETESTYFITRFDQRLDH</sequence>
<dbReference type="PROSITE" id="PS51892">
    <property type="entry name" value="SUBTILASE"/>
    <property type="match status" value="1"/>
</dbReference>
<evidence type="ECO:0000256" key="4">
    <source>
        <dbReference type="ARBA" id="ARBA00022685"/>
    </source>
</evidence>
<evidence type="ECO:0000256" key="15">
    <source>
        <dbReference type="SAM" id="SignalP"/>
    </source>
</evidence>
<dbReference type="GO" id="GO:0004252">
    <property type="term" value="F:serine-type endopeptidase activity"/>
    <property type="evidence" value="ECO:0007669"/>
    <property type="project" value="UniProtKB-UniRule"/>
</dbReference>
<feature type="signal peptide" evidence="15">
    <location>
        <begin position="1"/>
        <end position="19"/>
    </location>
</feature>
<dbReference type="SUPFAM" id="SSF52743">
    <property type="entry name" value="Subtilisin-like"/>
    <property type="match status" value="1"/>
</dbReference>
<dbReference type="Proteomes" id="UP000287033">
    <property type="component" value="Unassembled WGS sequence"/>
</dbReference>
<evidence type="ECO:0000256" key="7">
    <source>
        <dbReference type="ARBA" id="ARBA00022825"/>
    </source>
</evidence>
<dbReference type="Gene3D" id="3.30.70.850">
    <property type="entry name" value="Peptidase S8, pro-domain"/>
    <property type="match status" value="1"/>
</dbReference>
<keyword evidence="14" id="KW-0812">Transmembrane</keyword>
<feature type="active site" description="Charge relay system" evidence="11 12">
    <location>
        <position position="192"/>
    </location>
</feature>
<keyword evidence="7 12" id="KW-0720">Serine protease</keyword>
<evidence type="ECO:0000256" key="14">
    <source>
        <dbReference type="SAM" id="Phobius"/>
    </source>
</evidence>
<comment type="subcellular location">
    <subcellularLocation>
        <location evidence="1">Endomembrane system</location>
    </subcellularLocation>
</comment>
<keyword evidence="9" id="KW-0865">Zymogen</keyword>
<keyword evidence="10" id="KW-0325">Glycoprotein</keyword>
<evidence type="ECO:0000256" key="1">
    <source>
        <dbReference type="ARBA" id="ARBA00004308"/>
    </source>
</evidence>
<dbReference type="InterPro" id="IPR036852">
    <property type="entry name" value="Peptidase_S8/S53_dom_sf"/>
</dbReference>
<keyword evidence="8 14" id="KW-0472">Membrane</keyword>
<feature type="chain" id="PRO_5019185659" description="P/Homo B domain-containing protein" evidence="15">
    <location>
        <begin position="20"/>
        <end position="778"/>
    </location>
</feature>
<dbReference type="Pfam" id="PF01483">
    <property type="entry name" value="P_proprotein"/>
    <property type="match status" value="1"/>
</dbReference>
<dbReference type="SUPFAM" id="SSF57184">
    <property type="entry name" value="Growth factor receptor domain"/>
    <property type="match status" value="1"/>
</dbReference>
<reference evidence="17 18" key="1">
    <citation type="journal article" date="2018" name="Nat. Ecol. Evol.">
        <title>Shark genomes provide insights into elasmobranch evolution and the origin of vertebrates.</title>
        <authorList>
            <person name="Hara Y"/>
            <person name="Yamaguchi K"/>
            <person name="Onimaru K"/>
            <person name="Kadota M"/>
            <person name="Koyanagi M"/>
            <person name="Keeley SD"/>
            <person name="Tatsumi K"/>
            <person name="Tanaka K"/>
            <person name="Motone F"/>
            <person name="Kageyama Y"/>
            <person name="Nozu R"/>
            <person name="Adachi N"/>
            <person name="Nishimura O"/>
            <person name="Nakagawa R"/>
            <person name="Tanegashima C"/>
            <person name="Kiyatake I"/>
            <person name="Matsumoto R"/>
            <person name="Murakumo K"/>
            <person name="Nishida K"/>
            <person name="Terakita A"/>
            <person name="Kuratani S"/>
            <person name="Sato K"/>
            <person name="Hyodo S Kuraku.S."/>
        </authorList>
    </citation>
    <scope>NUCLEOTIDE SEQUENCE [LARGE SCALE GENOMIC DNA]</scope>
</reference>
<dbReference type="OMA" id="PQRECSI"/>
<keyword evidence="18" id="KW-1185">Reference proteome</keyword>
<dbReference type="PROSITE" id="PS00137">
    <property type="entry name" value="SUBTILASE_HIS"/>
    <property type="match status" value="1"/>
</dbReference>
<evidence type="ECO:0000259" key="16">
    <source>
        <dbReference type="PROSITE" id="PS51829"/>
    </source>
</evidence>
<dbReference type="FunFam" id="2.60.120.260:FF:000034">
    <property type="entry name" value="furin isoform X2"/>
    <property type="match status" value="1"/>
</dbReference>
<evidence type="ECO:0000256" key="5">
    <source>
        <dbReference type="ARBA" id="ARBA00022729"/>
    </source>
</evidence>
<comment type="similarity">
    <text evidence="2">Belongs to the peptidase S8 family. Furin subfamily.</text>
</comment>
<dbReference type="SUPFAM" id="SSF54897">
    <property type="entry name" value="Protease propeptides/inhibitors"/>
    <property type="match status" value="1"/>
</dbReference>
<dbReference type="PRINTS" id="PR00723">
    <property type="entry name" value="SUBTILISIN"/>
</dbReference>
<dbReference type="PROSITE" id="PS00138">
    <property type="entry name" value="SUBTILASE_SER"/>
    <property type="match status" value="1"/>
</dbReference>
<keyword evidence="3 12" id="KW-0645">Protease</keyword>
<dbReference type="FunFam" id="3.40.50.200:FF:000001">
    <property type="entry name" value="Furin 2, isoform B"/>
    <property type="match status" value="1"/>
</dbReference>
<dbReference type="InterPro" id="IPR032815">
    <property type="entry name" value="S8_pro-domain"/>
</dbReference>
<dbReference type="PANTHER" id="PTHR42884:SF16">
    <property type="entry name" value="PROPROTEIN CONVERTASE SUBTILISIN_KEXIN TYPE 4"/>
    <property type="match status" value="1"/>
</dbReference>
<keyword evidence="14" id="KW-1133">Transmembrane helix</keyword>
<dbReference type="GO" id="GO:0000139">
    <property type="term" value="C:Golgi membrane"/>
    <property type="evidence" value="ECO:0007669"/>
    <property type="project" value="TreeGrafter"/>
</dbReference>
<feature type="region of interest" description="Disordered" evidence="13">
    <location>
        <begin position="165"/>
        <end position="188"/>
    </location>
</feature>
<evidence type="ECO:0000256" key="2">
    <source>
        <dbReference type="ARBA" id="ARBA00005325"/>
    </source>
</evidence>
<dbReference type="InterPro" id="IPR038466">
    <property type="entry name" value="S8_pro-domain_sf"/>
</dbReference>
<evidence type="ECO:0000256" key="9">
    <source>
        <dbReference type="ARBA" id="ARBA00023145"/>
    </source>
</evidence>
<evidence type="ECO:0000256" key="11">
    <source>
        <dbReference type="PIRSR" id="PIRSR615500-1"/>
    </source>
</evidence>
<dbReference type="GO" id="GO:0016486">
    <property type="term" value="P:peptide hormone processing"/>
    <property type="evidence" value="ECO:0007669"/>
    <property type="project" value="TreeGrafter"/>
</dbReference>
<proteinExistence type="inferred from homology"/>
<evidence type="ECO:0000256" key="8">
    <source>
        <dbReference type="ARBA" id="ARBA00023136"/>
    </source>
</evidence>
<dbReference type="FunFam" id="3.30.70.850:FF:000001">
    <property type="entry name" value="Proprotein convertase subtilisin/kexin type 5"/>
    <property type="match status" value="1"/>
</dbReference>
<dbReference type="OrthoDB" id="300641at2759"/>
<evidence type="ECO:0000313" key="18">
    <source>
        <dbReference type="Proteomes" id="UP000287033"/>
    </source>
</evidence>
<evidence type="ECO:0000256" key="3">
    <source>
        <dbReference type="ARBA" id="ARBA00022670"/>
    </source>
</evidence>
<dbReference type="InterPro" id="IPR006212">
    <property type="entry name" value="Furin_repeat"/>
</dbReference>
<feature type="active site" description="Charge relay system" evidence="11 12">
    <location>
        <position position="365"/>
    </location>
</feature>
<dbReference type="Gene3D" id="2.60.120.260">
    <property type="entry name" value="Galactose-binding domain-like"/>
    <property type="match status" value="1"/>
</dbReference>
<dbReference type="InterPro" id="IPR008979">
    <property type="entry name" value="Galactose-bd-like_sf"/>
</dbReference>
<organism evidence="17 18">
    <name type="scientific">Chiloscyllium punctatum</name>
    <name type="common">Brownbanded bambooshark</name>
    <name type="synonym">Hemiscyllium punctatum</name>
    <dbReference type="NCBI Taxonomy" id="137246"/>
    <lineage>
        <taxon>Eukaryota</taxon>
        <taxon>Metazoa</taxon>
        <taxon>Chordata</taxon>
        <taxon>Craniata</taxon>
        <taxon>Vertebrata</taxon>
        <taxon>Chondrichthyes</taxon>
        <taxon>Elasmobranchii</taxon>
        <taxon>Galeomorphii</taxon>
        <taxon>Galeoidea</taxon>
        <taxon>Orectolobiformes</taxon>
        <taxon>Hemiscylliidae</taxon>
        <taxon>Chiloscyllium</taxon>
    </lineage>
</organism>
<dbReference type="CDD" id="cd04059">
    <property type="entry name" value="Peptidases_S8_Protein_convertases_Kexins_Furin-like"/>
    <property type="match status" value="1"/>
</dbReference>
<name>A0A401SLA1_CHIPU</name>
<evidence type="ECO:0000256" key="13">
    <source>
        <dbReference type="SAM" id="MobiDB-lite"/>
    </source>
</evidence>
<dbReference type="InterPro" id="IPR000209">
    <property type="entry name" value="Peptidase_S8/S53_dom"/>
</dbReference>
<feature type="active site" description="Charge relay system" evidence="11 12">
    <location>
        <position position="151"/>
    </location>
</feature>
<feature type="transmembrane region" description="Helical" evidence="14">
    <location>
        <begin position="699"/>
        <end position="724"/>
    </location>
</feature>
<dbReference type="PROSITE" id="PS00136">
    <property type="entry name" value="SUBTILASE_ASP"/>
    <property type="match status" value="1"/>
</dbReference>
<dbReference type="Gene3D" id="2.10.220.10">
    <property type="entry name" value="Hormone Receptor, Insulin-like Growth Factor Receptor 1, Chain A, domain 2"/>
    <property type="match status" value="1"/>
</dbReference>
<evidence type="ECO:0000256" key="12">
    <source>
        <dbReference type="PROSITE-ProRule" id="PRU01240"/>
    </source>
</evidence>
<dbReference type="InterPro" id="IPR015500">
    <property type="entry name" value="Peptidase_S8_subtilisin-rel"/>
</dbReference>
<dbReference type="SUPFAM" id="SSF49785">
    <property type="entry name" value="Galactose-binding domain-like"/>
    <property type="match status" value="1"/>
</dbReference>